<feature type="compositionally biased region" description="Acidic residues" evidence="1">
    <location>
        <begin position="106"/>
        <end position="121"/>
    </location>
</feature>
<dbReference type="Proteomes" id="UP000887574">
    <property type="component" value="Unplaced"/>
</dbReference>
<evidence type="ECO:0000313" key="3">
    <source>
        <dbReference type="WBParaSite" id="jg6737"/>
    </source>
</evidence>
<dbReference type="AlphaFoldDB" id="A0A915EIN5"/>
<feature type="region of interest" description="Disordered" evidence="1">
    <location>
        <begin position="713"/>
        <end position="759"/>
    </location>
</feature>
<organism evidence="2 3">
    <name type="scientific">Ditylenchus dipsaci</name>
    <dbReference type="NCBI Taxonomy" id="166011"/>
    <lineage>
        <taxon>Eukaryota</taxon>
        <taxon>Metazoa</taxon>
        <taxon>Ecdysozoa</taxon>
        <taxon>Nematoda</taxon>
        <taxon>Chromadorea</taxon>
        <taxon>Rhabditida</taxon>
        <taxon>Tylenchina</taxon>
        <taxon>Tylenchomorpha</taxon>
        <taxon>Sphaerularioidea</taxon>
        <taxon>Anguinidae</taxon>
        <taxon>Anguininae</taxon>
        <taxon>Ditylenchus</taxon>
    </lineage>
</organism>
<dbReference type="WBParaSite" id="jg6737">
    <property type="protein sequence ID" value="jg6737"/>
    <property type="gene ID" value="jg6737"/>
</dbReference>
<feature type="region of interest" description="Disordered" evidence="1">
    <location>
        <begin position="99"/>
        <end position="152"/>
    </location>
</feature>
<sequence>MRCCIACGKSIVRGASLPVNPLRRQQFLDHLCLTKYTEFIAHKCFLCFEHFDPADVLEVNGEKKLRHCQVAPIRLSKALLNPKFEQKVNKLASARLAWSQSRAVDQEDDDDISDEDEEEEEGIKTEDDKEYTPNTSRASSKQKAREQRKQQALEAQRLEAIKAAKFKGMRHNNVQPMTPLLNGQPPVGPQGRSLKLGRPSNYFLPSPATTAFSRQDGGLVLNSNMSQCFLCSKVISNGVSIPQNSYYRSIWREGLHLHGYLPKAGMICFAHFRLDDLVFDSQGVPCNIKQGVAPVFNSTQRDPKATLESIPKTIAMERRQQLENRQPSEGISRKRKDSSLPSENQEENEEDRAASMQKIAENAEKRKKVLQQGLCGSVIKTFKQVNLDPPPGKQSTCELNEVTNTHFHPRDLLHDSSGNIVGIQRGAVPMPADEENLDEVTATQKHYPTSNARDNAQKYKNFGGQGQEVEENDDRFYEPHYHAEDEVYCLSQVTQIGEKICNIENKFTQLMEMVTEFVMAKTNASCSVSASGPAAVAPPISREQYKERQQALSEEMRRKALSEHRRLTKKAHRVEYTNKLLDEKRRRREEQRKHQPFSFTMASKFTTQHLSEMSQQCANHDDLSEEYYKCLVCDVHIFYLSEKAVQQHVLESHGEGHGKRYALHNDLPLKTMQILKSYAEKMFGDQGNVIGLDSDSDGQPSSFFEATAKRVKMDRNPNRGGGGSLFASSNATAIDGGTEGETGEVADGEEEDMLEKSAEVQASNELLDELLSEASMGQQEA</sequence>
<feature type="compositionally biased region" description="Acidic residues" evidence="1">
    <location>
        <begin position="741"/>
        <end position="753"/>
    </location>
</feature>
<keyword evidence="2" id="KW-1185">Reference proteome</keyword>
<evidence type="ECO:0000256" key="1">
    <source>
        <dbReference type="SAM" id="MobiDB-lite"/>
    </source>
</evidence>
<accession>A0A915EIN5</accession>
<evidence type="ECO:0000313" key="2">
    <source>
        <dbReference type="Proteomes" id="UP000887574"/>
    </source>
</evidence>
<feature type="compositionally biased region" description="Basic and acidic residues" evidence="1">
    <location>
        <begin position="122"/>
        <end position="131"/>
    </location>
</feature>
<reference evidence="3" key="1">
    <citation type="submission" date="2022-11" db="UniProtKB">
        <authorList>
            <consortium name="WormBaseParasite"/>
        </authorList>
    </citation>
    <scope>IDENTIFICATION</scope>
</reference>
<name>A0A915EIN5_9BILA</name>
<feature type="compositionally biased region" description="Basic and acidic residues" evidence="1">
    <location>
        <begin position="143"/>
        <end position="152"/>
    </location>
</feature>
<proteinExistence type="predicted"/>
<protein>
    <submittedName>
        <fullName evidence="3">C2H2-type domain-containing protein</fullName>
    </submittedName>
</protein>
<feature type="region of interest" description="Disordered" evidence="1">
    <location>
        <begin position="318"/>
        <end position="355"/>
    </location>
</feature>